<name>A0A8T2C0V4_9BRAS</name>
<sequence length="245" mass="27864">MYGVRYRPRPLLIMIIAFNIMFNTLRPMIIPPTALNASCPKPEIMTVAEFRVRQVTIKSFWVFSNSAFAFALAAALVQVWTQRGERVSLTLVMVALLCMSISSKFSMVAFHNLLRLKSCKIPIAMDDDGAFERRKVQRRLIVRFAVAVTLVLFTGVYKRAAGFNGSDPNLGTENEHDAFYWASMFNKAAQIYSLAATIHTLPTTLMLALVMRCRIYCNCDTQILMSFVCLTISLSLMAYLRWWMN</sequence>
<keyword evidence="1" id="KW-1133">Transmembrane helix</keyword>
<proteinExistence type="predicted"/>
<gene>
    <name evidence="2" type="ORF">ISN45_Aa01g014400</name>
</gene>
<feature type="transmembrane region" description="Helical" evidence="1">
    <location>
        <begin position="60"/>
        <end position="81"/>
    </location>
</feature>
<feature type="transmembrane region" description="Helical" evidence="1">
    <location>
        <begin position="140"/>
        <end position="157"/>
    </location>
</feature>
<dbReference type="EMBL" id="JAEFBK010000006">
    <property type="protein sequence ID" value="KAG7592569.1"/>
    <property type="molecule type" value="Genomic_DNA"/>
</dbReference>
<evidence type="ECO:0000256" key="1">
    <source>
        <dbReference type="SAM" id="Phobius"/>
    </source>
</evidence>
<protein>
    <submittedName>
        <fullName evidence="2">Uncharacterized protein</fullName>
    </submittedName>
</protein>
<feature type="transmembrane region" description="Helical" evidence="1">
    <location>
        <begin position="223"/>
        <end position="244"/>
    </location>
</feature>
<organism evidence="2 3">
    <name type="scientific">Arabidopsis thaliana x Arabidopsis arenosa</name>
    <dbReference type="NCBI Taxonomy" id="1240361"/>
    <lineage>
        <taxon>Eukaryota</taxon>
        <taxon>Viridiplantae</taxon>
        <taxon>Streptophyta</taxon>
        <taxon>Embryophyta</taxon>
        <taxon>Tracheophyta</taxon>
        <taxon>Spermatophyta</taxon>
        <taxon>Magnoliopsida</taxon>
        <taxon>eudicotyledons</taxon>
        <taxon>Gunneridae</taxon>
        <taxon>Pentapetalae</taxon>
        <taxon>rosids</taxon>
        <taxon>malvids</taxon>
        <taxon>Brassicales</taxon>
        <taxon>Brassicaceae</taxon>
        <taxon>Camelineae</taxon>
        <taxon>Arabidopsis</taxon>
    </lineage>
</organism>
<dbReference type="AlphaFoldDB" id="A0A8T2C0V4"/>
<feature type="transmembrane region" description="Helical" evidence="1">
    <location>
        <begin position="87"/>
        <end position="110"/>
    </location>
</feature>
<keyword evidence="3" id="KW-1185">Reference proteome</keyword>
<keyword evidence="1" id="KW-0812">Transmembrane</keyword>
<dbReference type="Proteomes" id="UP000694240">
    <property type="component" value="Chromosome 6"/>
</dbReference>
<reference evidence="2 3" key="1">
    <citation type="submission" date="2020-12" db="EMBL/GenBank/DDBJ databases">
        <title>Concerted genomic and epigenomic changes stabilize Arabidopsis allopolyploids.</title>
        <authorList>
            <person name="Chen Z."/>
        </authorList>
    </citation>
    <scope>NUCLEOTIDE SEQUENCE [LARGE SCALE GENOMIC DNA]</scope>
    <source>
        <strain evidence="2">Allo738</strain>
        <tissue evidence="2">Leaf</tissue>
    </source>
</reference>
<comment type="caution">
    <text evidence="2">The sequence shown here is derived from an EMBL/GenBank/DDBJ whole genome shotgun (WGS) entry which is preliminary data.</text>
</comment>
<evidence type="ECO:0000313" key="2">
    <source>
        <dbReference type="EMBL" id="KAG7592569.1"/>
    </source>
</evidence>
<evidence type="ECO:0000313" key="3">
    <source>
        <dbReference type="Proteomes" id="UP000694240"/>
    </source>
</evidence>
<feature type="transmembrane region" description="Helical" evidence="1">
    <location>
        <begin position="191"/>
        <end position="211"/>
    </location>
</feature>
<keyword evidence="1" id="KW-0472">Membrane</keyword>
<accession>A0A8T2C0V4</accession>